<evidence type="ECO:0000313" key="6">
    <source>
        <dbReference type="Proteomes" id="UP000295578"/>
    </source>
</evidence>
<dbReference type="AlphaFoldDB" id="A0A4V2YUI9"/>
<dbReference type="Gene3D" id="3.30.565.10">
    <property type="entry name" value="Histidine kinase-like ATPase, C-terminal domain"/>
    <property type="match status" value="1"/>
</dbReference>
<dbReference type="InterPro" id="IPR050267">
    <property type="entry name" value="Anti-sigma-factor_SerPK"/>
</dbReference>
<reference evidence="5 6" key="1">
    <citation type="submission" date="2019-03" db="EMBL/GenBank/DDBJ databases">
        <title>Draft genome sequences of novel Actinobacteria.</title>
        <authorList>
            <person name="Sahin N."/>
            <person name="Ay H."/>
            <person name="Saygin H."/>
        </authorList>
    </citation>
    <scope>NUCLEOTIDE SEQUENCE [LARGE SCALE GENOMIC DNA]</scope>
    <source>
        <strain evidence="5 6">DSM 45941</strain>
    </source>
</reference>
<keyword evidence="5" id="KW-0418">Kinase</keyword>
<dbReference type="EMBL" id="SMKY01000126">
    <property type="protein sequence ID" value="TDD77987.1"/>
    <property type="molecule type" value="Genomic_DNA"/>
</dbReference>
<dbReference type="Pfam" id="PF14417">
    <property type="entry name" value="MEDS"/>
    <property type="match status" value="1"/>
</dbReference>
<feature type="compositionally biased region" description="Basic and acidic residues" evidence="2">
    <location>
        <begin position="97"/>
        <end position="109"/>
    </location>
</feature>
<keyword evidence="5" id="KW-0808">Transferase</keyword>
<dbReference type="InterPro" id="IPR047718">
    <property type="entry name" value="RsbA-like_anti_sig"/>
</dbReference>
<feature type="compositionally biased region" description="Low complexity" evidence="2">
    <location>
        <begin position="67"/>
        <end position="76"/>
    </location>
</feature>
<feature type="compositionally biased region" description="Basic and acidic residues" evidence="2">
    <location>
        <begin position="77"/>
        <end position="89"/>
    </location>
</feature>
<evidence type="ECO:0000259" key="3">
    <source>
        <dbReference type="Pfam" id="PF13581"/>
    </source>
</evidence>
<feature type="compositionally biased region" description="Basic residues" evidence="2">
    <location>
        <begin position="110"/>
        <end position="121"/>
    </location>
</feature>
<dbReference type="Proteomes" id="UP000295578">
    <property type="component" value="Unassembled WGS sequence"/>
</dbReference>
<evidence type="ECO:0000256" key="2">
    <source>
        <dbReference type="SAM" id="MobiDB-lite"/>
    </source>
</evidence>
<gene>
    <name evidence="5" type="ORF">E1293_25060</name>
</gene>
<organism evidence="5 6">
    <name type="scientific">Actinomadura darangshiensis</name>
    <dbReference type="NCBI Taxonomy" id="705336"/>
    <lineage>
        <taxon>Bacteria</taxon>
        <taxon>Bacillati</taxon>
        <taxon>Actinomycetota</taxon>
        <taxon>Actinomycetes</taxon>
        <taxon>Streptosporangiales</taxon>
        <taxon>Thermomonosporaceae</taxon>
        <taxon>Actinomadura</taxon>
    </lineage>
</organism>
<feature type="domain" description="MEDS" evidence="4">
    <location>
        <begin position="149"/>
        <end position="292"/>
    </location>
</feature>
<dbReference type="OrthoDB" id="3748385at2"/>
<feature type="compositionally biased region" description="Basic and acidic residues" evidence="2">
    <location>
        <begin position="34"/>
        <end position="46"/>
    </location>
</feature>
<evidence type="ECO:0000313" key="5">
    <source>
        <dbReference type="EMBL" id="TDD77987.1"/>
    </source>
</evidence>
<comment type="caution">
    <text evidence="5">The sequence shown here is derived from an EMBL/GenBank/DDBJ whole genome shotgun (WGS) entry which is preliminary data.</text>
</comment>
<keyword evidence="1" id="KW-0723">Serine/threonine-protein kinase</keyword>
<dbReference type="InterPro" id="IPR003594">
    <property type="entry name" value="HATPase_dom"/>
</dbReference>
<feature type="compositionally biased region" description="Basic residues" evidence="2">
    <location>
        <begin position="11"/>
        <end position="22"/>
    </location>
</feature>
<dbReference type="PANTHER" id="PTHR35526:SF3">
    <property type="entry name" value="ANTI-SIGMA-F FACTOR RSBW"/>
    <property type="match status" value="1"/>
</dbReference>
<evidence type="ECO:0000256" key="1">
    <source>
        <dbReference type="ARBA" id="ARBA00022527"/>
    </source>
</evidence>
<dbReference type="Pfam" id="PF13581">
    <property type="entry name" value="HATPase_c_2"/>
    <property type="match status" value="1"/>
</dbReference>
<dbReference type="GO" id="GO:0004674">
    <property type="term" value="F:protein serine/threonine kinase activity"/>
    <property type="evidence" value="ECO:0007669"/>
    <property type="project" value="UniProtKB-KW"/>
</dbReference>
<protein>
    <submittedName>
        <fullName evidence="5">Sensor histidine kinase</fullName>
    </submittedName>
</protein>
<feature type="compositionally biased region" description="Basic residues" evidence="2">
    <location>
        <begin position="51"/>
        <end position="62"/>
    </location>
</feature>
<feature type="domain" description="Histidine kinase/HSP90-like ATPase" evidence="3">
    <location>
        <begin position="338"/>
        <end position="446"/>
    </location>
</feature>
<dbReference type="InterPro" id="IPR025847">
    <property type="entry name" value="MEDS_domain"/>
</dbReference>
<proteinExistence type="predicted"/>
<sequence>MRDRCAARRAGPSRRRVRRRGADHRAAVRAARAAAERGDRRVDPARAGHGAPRRRPPRRAHLPRPVPARLLRSGRAARADPRQRDEQRHRQAGHPAVDPRLHGHDDARRGLGHRARHRRGGRAVNAPQGGAGGSALTGGPETGRDALVHRALLYGSRWELLLSAVAYLRAGRHAGETVVAIVRPPLSVELRERCGPETAIEFIDAAKWFGGPARALAALHDRARDDWWPKGSLRLLAEPVWDGRTPLETREWLRHECLLNVVFAGTPTTIMCAYDAAALPRHVLDGAARTHPELAGPDGTTASERFTDPARFYAECDAAPLPAPPETARRTVFAAGGLPSLRTVLTAEATRHGLPGDRALQFVLAVNEVATGIVRDGGGRGALRVWAADGELICDVTDPGRVLTVRYPGHLPPERQDGDVALWAVRRLCHIVEIRSGAWGTQVRMRVKLG</sequence>
<accession>A0A4V2YUI9</accession>
<dbReference type="PANTHER" id="PTHR35526">
    <property type="entry name" value="ANTI-SIGMA-F FACTOR RSBW-RELATED"/>
    <property type="match status" value="1"/>
</dbReference>
<evidence type="ECO:0000259" key="4">
    <source>
        <dbReference type="Pfam" id="PF14417"/>
    </source>
</evidence>
<name>A0A4V2YUI9_9ACTN</name>
<keyword evidence="6" id="KW-1185">Reference proteome</keyword>
<feature type="region of interest" description="Disordered" evidence="2">
    <location>
        <begin position="1"/>
        <end position="141"/>
    </location>
</feature>
<dbReference type="InterPro" id="IPR036890">
    <property type="entry name" value="HATPase_C_sf"/>
</dbReference>
<dbReference type="NCBIfam" id="NF041045">
    <property type="entry name" value="RsbA_anti_sig"/>
    <property type="match status" value="1"/>
</dbReference>